<gene>
    <name evidence="6" type="ORF">HYN86_16515</name>
</gene>
<dbReference type="InterPro" id="IPR039425">
    <property type="entry name" value="RNA_pol_sigma-70-like"/>
</dbReference>
<evidence type="ECO:0000256" key="3">
    <source>
        <dbReference type="ARBA" id="ARBA00023082"/>
    </source>
</evidence>
<dbReference type="InterPro" id="IPR013325">
    <property type="entry name" value="RNA_pol_sigma_r2"/>
</dbReference>
<dbReference type="SUPFAM" id="SSF88946">
    <property type="entry name" value="Sigma2 domain of RNA polymerase sigma factors"/>
    <property type="match status" value="1"/>
</dbReference>
<accession>A0A344LW13</accession>
<dbReference type="Gene3D" id="1.10.10.10">
    <property type="entry name" value="Winged helix-like DNA-binding domain superfamily/Winged helix DNA-binding domain"/>
    <property type="match status" value="1"/>
</dbReference>
<dbReference type="AlphaFoldDB" id="A0A344LW13"/>
<evidence type="ECO:0000259" key="5">
    <source>
        <dbReference type="Pfam" id="PF08281"/>
    </source>
</evidence>
<dbReference type="InterPro" id="IPR014284">
    <property type="entry name" value="RNA_pol_sigma-70_dom"/>
</dbReference>
<name>A0A344LW13_9FLAO</name>
<dbReference type="Pfam" id="PF08281">
    <property type="entry name" value="Sigma70_r4_2"/>
    <property type="match status" value="1"/>
</dbReference>
<dbReference type="InterPro" id="IPR013324">
    <property type="entry name" value="RNA_pol_sigma_r3/r4-like"/>
</dbReference>
<evidence type="ECO:0000313" key="6">
    <source>
        <dbReference type="EMBL" id="AXB58105.1"/>
    </source>
</evidence>
<feature type="domain" description="RNA polymerase sigma factor 70 region 4 type 2" evidence="5">
    <location>
        <begin position="111"/>
        <end position="160"/>
    </location>
</feature>
<dbReference type="InterPro" id="IPR036388">
    <property type="entry name" value="WH-like_DNA-bd_sf"/>
</dbReference>
<dbReference type="InterPro" id="IPR013249">
    <property type="entry name" value="RNA_pol_sigma70_r4_t2"/>
</dbReference>
<dbReference type="EMBL" id="CP030261">
    <property type="protein sequence ID" value="AXB58105.1"/>
    <property type="molecule type" value="Genomic_DNA"/>
</dbReference>
<evidence type="ECO:0000256" key="1">
    <source>
        <dbReference type="ARBA" id="ARBA00010641"/>
    </source>
</evidence>
<dbReference type="GO" id="GO:0006352">
    <property type="term" value="P:DNA-templated transcription initiation"/>
    <property type="evidence" value="ECO:0007669"/>
    <property type="project" value="InterPro"/>
</dbReference>
<dbReference type="GO" id="GO:0016987">
    <property type="term" value="F:sigma factor activity"/>
    <property type="evidence" value="ECO:0007669"/>
    <property type="project" value="UniProtKB-KW"/>
</dbReference>
<dbReference type="SUPFAM" id="SSF88659">
    <property type="entry name" value="Sigma3 and sigma4 domains of RNA polymerase sigma factors"/>
    <property type="match status" value="1"/>
</dbReference>
<keyword evidence="7" id="KW-1185">Reference proteome</keyword>
<evidence type="ECO:0000256" key="2">
    <source>
        <dbReference type="ARBA" id="ARBA00023015"/>
    </source>
</evidence>
<dbReference type="Gene3D" id="1.10.1740.10">
    <property type="match status" value="1"/>
</dbReference>
<dbReference type="PANTHER" id="PTHR43133">
    <property type="entry name" value="RNA POLYMERASE ECF-TYPE SIGMA FACTO"/>
    <property type="match status" value="1"/>
</dbReference>
<sequence length="182" mass="21351">MRNLSVRQLEEIETLYKENFAFLCLVSFQITKDREAAKDIVQDFFIYFWNKHQSTNINLSFKAYGAKAVKNLSLQYVEKIKRMDVEKNHLSIPEYEEIINLEKKDDSKIAAVLKLLESLPEARRNIFISHVVNDLSYSEIAETYNISINTVKTQMKRSYAFIREKTNGNILLLLIIMLFNKS</sequence>
<organism evidence="6 7">
    <name type="scientific">Flavobacterium fluviale</name>
    <dbReference type="NCBI Taxonomy" id="2249356"/>
    <lineage>
        <taxon>Bacteria</taxon>
        <taxon>Pseudomonadati</taxon>
        <taxon>Bacteroidota</taxon>
        <taxon>Flavobacteriia</taxon>
        <taxon>Flavobacteriales</taxon>
        <taxon>Flavobacteriaceae</taxon>
        <taxon>Flavobacterium</taxon>
    </lineage>
</organism>
<dbReference type="KEGG" id="ffl:HYN86_16515"/>
<protein>
    <recommendedName>
        <fullName evidence="5">RNA polymerase sigma factor 70 region 4 type 2 domain-containing protein</fullName>
    </recommendedName>
</protein>
<dbReference type="NCBIfam" id="TIGR02937">
    <property type="entry name" value="sigma70-ECF"/>
    <property type="match status" value="1"/>
</dbReference>
<comment type="similarity">
    <text evidence="1">Belongs to the sigma-70 factor family. ECF subfamily.</text>
</comment>
<evidence type="ECO:0000313" key="7">
    <source>
        <dbReference type="Proteomes" id="UP000251561"/>
    </source>
</evidence>
<dbReference type="PANTHER" id="PTHR43133:SF46">
    <property type="entry name" value="RNA POLYMERASE SIGMA-70 FACTOR ECF SUBFAMILY"/>
    <property type="match status" value="1"/>
</dbReference>
<evidence type="ECO:0000256" key="4">
    <source>
        <dbReference type="ARBA" id="ARBA00023163"/>
    </source>
</evidence>
<dbReference type="GO" id="GO:0003677">
    <property type="term" value="F:DNA binding"/>
    <property type="evidence" value="ECO:0007669"/>
    <property type="project" value="InterPro"/>
</dbReference>
<keyword evidence="4" id="KW-0804">Transcription</keyword>
<dbReference type="OrthoDB" id="9772248at2"/>
<keyword evidence="3" id="KW-0731">Sigma factor</keyword>
<keyword evidence="2" id="KW-0805">Transcription regulation</keyword>
<reference evidence="6 7" key="1">
    <citation type="submission" date="2018-06" db="EMBL/GenBank/DDBJ databases">
        <title>Genome sequencing of Flavobacterium.</title>
        <authorList>
            <person name="Baek M.-G."/>
            <person name="Yi H."/>
        </authorList>
    </citation>
    <scope>NUCLEOTIDE SEQUENCE [LARGE SCALE GENOMIC DNA]</scope>
    <source>
        <strain evidence="6 7">HYN0086</strain>
    </source>
</reference>
<dbReference type="Proteomes" id="UP000251561">
    <property type="component" value="Chromosome"/>
</dbReference>
<proteinExistence type="inferred from homology"/>